<dbReference type="InParanoid" id="A0A7M7HN54"/>
<keyword evidence="4" id="KW-1185">Reference proteome</keyword>
<keyword evidence="2" id="KW-1133">Transmembrane helix</keyword>
<feature type="compositionally biased region" description="Low complexity" evidence="1">
    <location>
        <begin position="201"/>
        <end position="212"/>
    </location>
</feature>
<dbReference type="OMA" id="THIELPH"/>
<dbReference type="AlphaFoldDB" id="A0A7M7HN54"/>
<reference evidence="3" key="2">
    <citation type="submission" date="2021-01" db="UniProtKB">
        <authorList>
            <consortium name="EnsemblMetazoa"/>
        </authorList>
    </citation>
    <scope>IDENTIFICATION</scope>
</reference>
<dbReference type="GeneID" id="100889530"/>
<keyword evidence="2" id="KW-0812">Transmembrane</keyword>
<dbReference type="OrthoDB" id="10497392at2759"/>
<proteinExistence type="predicted"/>
<evidence type="ECO:0000313" key="3">
    <source>
        <dbReference type="EnsemblMetazoa" id="XP_011669202"/>
    </source>
</evidence>
<evidence type="ECO:0000256" key="1">
    <source>
        <dbReference type="SAM" id="MobiDB-lite"/>
    </source>
</evidence>
<feature type="region of interest" description="Disordered" evidence="1">
    <location>
        <begin position="189"/>
        <end position="223"/>
    </location>
</feature>
<protein>
    <submittedName>
        <fullName evidence="3">Uncharacterized protein</fullName>
    </submittedName>
</protein>
<name>A0A7M7HN54_STRPU</name>
<organism evidence="3 4">
    <name type="scientific">Strongylocentrotus purpuratus</name>
    <name type="common">Purple sea urchin</name>
    <dbReference type="NCBI Taxonomy" id="7668"/>
    <lineage>
        <taxon>Eukaryota</taxon>
        <taxon>Metazoa</taxon>
        <taxon>Echinodermata</taxon>
        <taxon>Eleutherozoa</taxon>
        <taxon>Echinozoa</taxon>
        <taxon>Echinoidea</taxon>
        <taxon>Euechinoidea</taxon>
        <taxon>Echinacea</taxon>
        <taxon>Camarodonta</taxon>
        <taxon>Echinidea</taxon>
        <taxon>Strongylocentrotidae</taxon>
        <taxon>Strongylocentrotus</taxon>
    </lineage>
</organism>
<dbReference type="EnsemblMetazoa" id="XM_030974195">
    <property type="protein sequence ID" value="XP_030830055"/>
    <property type="gene ID" value="LOC100889530"/>
</dbReference>
<dbReference type="Proteomes" id="UP000007110">
    <property type="component" value="Unassembled WGS sequence"/>
</dbReference>
<accession>A0A7M7HN54</accession>
<feature type="transmembrane region" description="Helical" evidence="2">
    <location>
        <begin position="321"/>
        <end position="344"/>
    </location>
</feature>
<evidence type="ECO:0000256" key="2">
    <source>
        <dbReference type="SAM" id="Phobius"/>
    </source>
</evidence>
<evidence type="ECO:0000313" key="4">
    <source>
        <dbReference type="Proteomes" id="UP000007110"/>
    </source>
</evidence>
<sequence length="430" mass="46116">MALLIGRLFPRRASCSDFRSHRVQGFCIYLLTILANIVHTESNTVTTSMQLEYTTIIIPNSTMEILVPFTSIPTPSSSSSSSSSSLSSLVGSSFDLVPSTALYPSPSPSGISQMWTSDFTVYTAFNSASEITSELMATFITPSLISSSTSPLSSTSLSSQSSVIVEASQTLRATSLVVSTEEMRVTSIELGHSSPTMSQNLSPLPSSMESSSSPPPSSLGASFIMSTPTVLMPSSVSMPTTSRSPSPSSSSSLLLSSFPLLPEASQSSISLINESSSGAAFTTTQSLSPTPIIPTPSTTMDTSTQPSLTTAGPDQLSILEWFGIAVGGAAVLFILFLLFHCYQLRQRTIRKQKKEMKKEILDFSQSNRNDRISSWRNSLALDAMAMHIELPQEDSMDMQALDNLGFEEVFLGDGPKSSSNNNYFLPQTNL</sequence>
<dbReference type="RefSeq" id="XP_030830055.1">
    <property type="nucleotide sequence ID" value="XM_030974195.1"/>
</dbReference>
<dbReference type="KEGG" id="spu:100889530"/>
<keyword evidence="2" id="KW-0472">Membrane</keyword>
<dbReference type="RefSeq" id="XP_011669202.2">
    <property type="nucleotide sequence ID" value="XM_011670900.2"/>
</dbReference>
<reference evidence="4" key="1">
    <citation type="submission" date="2015-02" db="EMBL/GenBank/DDBJ databases">
        <title>Genome sequencing for Strongylocentrotus purpuratus.</title>
        <authorList>
            <person name="Murali S."/>
            <person name="Liu Y."/>
            <person name="Vee V."/>
            <person name="English A."/>
            <person name="Wang M."/>
            <person name="Skinner E."/>
            <person name="Han Y."/>
            <person name="Muzny D.M."/>
            <person name="Worley K.C."/>
            <person name="Gibbs R.A."/>
        </authorList>
    </citation>
    <scope>NUCLEOTIDE SEQUENCE</scope>
</reference>
<dbReference type="EnsemblMetazoa" id="XM_011670900">
    <property type="protein sequence ID" value="XP_011669202"/>
    <property type="gene ID" value="LOC100889530"/>
</dbReference>